<organism evidence="1 2">
    <name type="scientific">Methanopyrus kandleri</name>
    <dbReference type="NCBI Taxonomy" id="2320"/>
    <lineage>
        <taxon>Archaea</taxon>
        <taxon>Methanobacteriati</taxon>
        <taxon>Methanobacteriota</taxon>
        <taxon>Methanomada group</taxon>
        <taxon>Methanopyri</taxon>
        <taxon>Methanopyrales</taxon>
        <taxon>Methanopyraceae</taxon>
        <taxon>Methanopyrus</taxon>
    </lineage>
</organism>
<evidence type="ECO:0000313" key="2">
    <source>
        <dbReference type="Proteomes" id="UP000619545"/>
    </source>
</evidence>
<sequence length="159" mass="17887">MPLPRDPTLIYTDKAEVARAPVLKMVFRRANDSLMIVGPRAVEDEEWRELLMKLREEFRMSAVCTAPYKGNDLGRKMGIVEAATLLQRDAPVLGVHPDLVVFTGSRTDVTDRVLQGLRHARPDLVKVSLNPEYCPSADYSLPTVKRDQFLQELKALVGI</sequence>
<dbReference type="GO" id="GO:0019385">
    <property type="term" value="P:methanogenesis, from acetate"/>
    <property type="evidence" value="ECO:0007669"/>
    <property type="project" value="InterPro"/>
</dbReference>
<reference evidence="1" key="1">
    <citation type="journal article" date="2020" name="bioRxiv">
        <title>A rank-normalized archaeal taxonomy based on genome phylogeny resolves widespread incomplete and uneven classifications.</title>
        <authorList>
            <person name="Rinke C."/>
            <person name="Chuvochina M."/>
            <person name="Mussig A.J."/>
            <person name="Chaumeil P.-A."/>
            <person name="Waite D.W."/>
            <person name="Whitman W.B."/>
            <person name="Parks D.H."/>
            <person name="Hugenholtz P."/>
        </authorList>
    </citation>
    <scope>NUCLEOTIDE SEQUENCE</scope>
    <source>
        <strain evidence="1">UBA8853</strain>
    </source>
</reference>
<dbReference type="Proteomes" id="UP000619545">
    <property type="component" value="Unassembled WGS sequence"/>
</dbReference>
<dbReference type="EMBL" id="DUJS01000002">
    <property type="protein sequence ID" value="HII70055.1"/>
    <property type="molecule type" value="Genomic_DNA"/>
</dbReference>
<comment type="caution">
    <text evidence="1">The sequence shown here is derived from an EMBL/GenBank/DDBJ whole genome shotgun (WGS) entry which is preliminary data.</text>
</comment>
<dbReference type="Gene3D" id="3.40.50.1220">
    <property type="entry name" value="TPP-binding domain"/>
    <property type="match status" value="1"/>
</dbReference>
<dbReference type="SMR" id="A0A832WKE2"/>
<dbReference type="GeneID" id="1476819"/>
<proteinExistence type="predicted"/>
<dbReference type="Pfam" id="PF02552">
    <property type="entry name" value="CO_dh"/>
    <property type="match status" value="1"/>
</dbReference>
<accession>A0A832WKE2</accession>
<dbReference type="SUPFAM" id="SSF52467">
    <property type="entry name" value="DHS-like NAD/FAD-binding domain"/>
    <property type="match status" value="1"/>
</dbReference>
<dbReference type="InterPro" id="IPR029035">
    <property type="entry name" value="DHS-like_NAD/FAD-binding_dom"/>
</dbReference>
<protein>
    <submittedName>
        <fullName evidence="1">Uncharacterized protein</fullName>
    </submittedName>
</protein>
<dbReference type="AlphaFoldDB" id="A0A832WKE2"/>
<gene>
    <name evidence="1" type="ORF">HA336_02325</name>
</gene>
<dbReference type="InterPro" id="IPR003704">
    <property type="entry name" value="CdhB"/>
</dbReference>
<name>A0A832WKE2_9EURY</name>
<evidence type="ECO:0000313" key="1">
    <source>
        <dbReference type="EMBL" id="HII70055.1"/>
    </source>
</evidence>
<dbReference type="RefSeq" id="WP_011019087.1">
    <property type="nucleotide sequence ID" value="NZ_DUJS01000002.1"/>
</dbReference>